<protein>
    <submittedName>
        <fullName evidence="1">Uncharacterized protein</fullName>
    </submittedName>
</protein>
<comment type="caution">
    <text evidence="1">The sequence shown here is derived from an EMBL/GenBank/DDBJ whole genome shotgun (WGS) entry which is preliminary data.</text>
</comment>
<dbReference type="AlphaFoldDB" id="A0AA41WEW4"/>
<keyword evidence="2" id="KW-1185">Reference proteome</keyword>
<evidence type="ECO:0000313" key="2">
    <source>
        <dbReference type="Proteomes" id="UP001165306"/>
    </source>
</evidence>
<sequence length="390" mass="42805">MFGSHRLVVGPADTLRLSAWLSGILAGAQRLLGVREPAPDRYLLGALEEELVRAGCPVCRLQARKELRGLEALLWEQVTDPLTHRRLLASRGFCFEHTWALIPAGHLVHSHHGVAIILDRLLRDFLARAGTGGVEAARRWLRPDGPCPACEWNRAAEDTLLWALVWLAGRDPGLVSEGPAVLCRPHAAALIEYVPAERRLALERGIVARQEQALDESTVEERLALLFGRQPHELPPRVVSCPACARARRSLLDDDSWQRSRLHAWVALRDAPERVAEALAQGLPNPVGRLGHPAPLRAPDTAVDPLCLGHLRQLLVATGSREALRAALEGLERLAEALEGFIASADYRFTGELTPAQRRSWRQVVARFAGETPGVGLHDPLSGSPGRRCE</sequence>
<organism evidence="1 2">
    <name type="scientific">Thermalbibacter longus</name>
    <dbReference type="NCBI Taxonomy" id="2951981"/>
    <lineage>
        <taxon>Bacteria</taxon>
        <taxon>Pseudomonadati</taxon>
        <taxon>Thermomicrobiota</taxon>
        <taxon>Thermomicrobia</taxon>
        <taxon>Thermomicrobiales</taxon>
        <taxon>Thermomicrobiaceae</taxon>
        <taxon>Thermalbibacter</taxon>
    </lineage>
</organism>
<gene>
    <name evidence="1" type="ORF">NET02_06610</name>
</gene>
<evidence type="ECO:0000313" key="1">
    <source>
        <dbReference type="EMBL" id="MCM8748813.1"/>
    </source>
</evidence>
<dbReference type="EMBL" id="JAMSLR010000003">
    <property type="protein sequence ID" value="MCM8748813.1"/>
    <property type="molecule type" value="Genomic_DNA"/>
</dbReference>
<dbReference type="Proteomes" id="UP001165306">
    <property type="component" value="Unassembled WGS sequence"/>
</dbReference>
<proteinExistence type="predicted"/>
<accession>A0AA41WEW4</accession>
<dbReference type="RefSeq" id="WP_284056593.1">
    <property type="nucleotide sequence ID" value="NZ_JAMSLR010000003.1"/>
</dbReference>
<reference evidence="1" key="1">
    <citation type="submission" date="2022-06" db="EMBL/GenBank/DDBJ databases">
        <title>CFH 74404 Thermomicrobiaceae sp.</title>
        <authorList>
            <person name="Ming H."/>
            <person name="Li W.-J."/>
            <person name="Zhao Z."/>
        </authorList>
    </citation>
    <scope>NUCLEOTIDE SEQUENCE</scope>
    <source>
        <strain evidence="1">CFH 74404</strain>
    </source>
</reference>
<name>A0AA41WEW4_9BACT</name>